<dbReference type="PANTHER" id="PTHR30572">
    <property type="entry name" value="MEMBRANE COMPONENT OF TRANSPORTER-RELATED"/>
    <property type="match status" value="1"/>
</dbReference>
<dbReference type="InterPro" id="IPR050250">
    <property type="entry name" value="Macrolide_Exporter_MacB"/>
</dbReference>
<reference evidence="9 10" key="1">
    <citation type="submission" date="2016-11" db="EMBL/GenBank/DDBJ databases">
        <authorList>
            <person name="Jaros S."/>
            <person name="Januszkiewicz K."/>
            <person name="Wedrychowicz H."/>
        </authorList>
    </citation>
    <scope>NUCLEOTIDE SEQUENCE [LARGE SCALE GENOMIC DNA]</scope>
    <source>
        <strain evidence="9 10">DSM 15930</strain>
    </source>
</reference>
<evidence type="ECO:0000256" key="1">
    <source>
        <dbReference type="ARBA" id="ARBA00004651"/>
    </source>
</evidence>
<feature type="transmembrane region" description="Helical" evidence="7">
    <location>
        <begin position="796"/>
        <end position="820"/>
    </location>
</feature>
<keyword evidence="5 7" id="KW-0472">Membrane</keyword>
<name>A0A1M7I9G5_9FIRM</name>
<feature type="transmembrane region" description="Helical" evidence="7">
    <location>
        <begin position="250"/>
        <end position="276"/>
    </location>
</feature>
<accession>A0A1M7I9G5</accession>
<keyword evidence="2" id="KW-1003">Cell membrane</keyword>
<feature type="transmembrane region" description="Helical" evidence="7">
    <location>
        <begin position="21"/>
        <end position="39"/>
    </location>
</feature>
<dbReference type="GO" id="GO:0022857">
    <property type="term" value="F:transmembrane transporter activity"/>
    <property type="evidence" value="ECO:0007669"/>
    <property type="project" value="TreeGrafter"/>
</dbReference>
<evidence type="ECO:0000259" key="8">
    <source>
        <dbReference type="Pfam" id="PF02687"/>
    </source>
</evidence>
<protein>
    <submittedName>
        <fullName evidence="9">FtsX-like permease family protein</fullName>
    </submittedName>
</protein>
<evidence type="ECO:0000256" key="5">
    <source>
        <dbReference type="ARBA" id="ARBA00023136"/>
    </source>
</evidence>
<feature type="transmembrane region" description="Helical" evidence="7">
    <location>
        <begin position="348"/>
        <end position="370"/>
    </location>
</feature>
<dbReference type="STRING" id="1120996.SAMN02746066_01743"/>
<keyword evidence="10" id="KW-1185">Reference proteome</keyword>
<dbReference type="Pfam" id="PF02687">
    <property type="entry name" value="FtsX"/>
    <property type="match status" value="2"/>
</dbReference>
<feature type="transmembrane region" description="Helical" evidence="7">
    <location>
        <begin position="700"/>
        <end position="725"/>
    </location>
</feature>
<feature type="domain" description="ABC3 transporter permease C-terminal" evidence="8">
    <location>
        <begin position="707"/>
        <end position="827"/>
    </location>
</feature>
<dbReference type="RefSeq" id="WP_073286131.1">
    <property type="nucleotide sequence ID" value="NZ_FRCP01000009.1"/>
</dbReference>
<keyword evidence="4 7" id="KW-1133">Transmembrane helix</keyword>
<dbReference type="OrthoDB" id="9761168at2"/>
<evidence type="ECO:0000313" key="10">
    <source>
        <dbReference type="Proteomes" id="UP000184038"/>
    </source>
</evidence>
<comment type="similarity">
    <text evidence="6">Belongs to the ABC-4 integral membrane protein family.</text>
</comment>
<keyword evidence="3 7" id="KW-0812">Transmembrane</keyword>
<evidence type="ECO:0000313" key="9">
    <source>
        <dbReference type="EMBL" id="SHM37360.1"/>
    </source>
</evidence>
<dbReference type="InterPro" id="IPR003838">
    <property type="entry name" value="ABC3_permease_C"/>
</dbReference>
<evidence type="ECO:0000256" key="4">
    <source>
        <dbReference type="ARBA" id="ARBA00022989"/>
    </source>
</evidence>
<dbReference type="EMBL" id="FRCP01000009">
    <property type="protein sequence ID" value="SHM37360.1"/>
    <property type="molecule type" value="Genomic_DNA"/>
</dbReference>
<dbReference type="GO" id="GO:0005886">
    <property type="term" value="C:plasma membrane"/>
    <property type="evidence" value="ECO:0007669"/>
    <property type="project" value="UniProtKB-SubCell"/>
</dbReference>
<sequence length="835" mass="92704">MISFRLALTNIKRKHSGAFSFAIIVMIAVCFFNMIISTGEVNKSFESQSKKLNGTDYYILFAPNMYYDDFATFLESKEHVTGVNAEDVITFSGEYYTPDTNPSTTSMFIQNINTERSISKIDIINPQENKSGIYLPIAFQALGYKIGSSFILKDSTEQEYTYEILGFCNVSEFGAVSNLSQVRIVATTDVFHELSSNYGTKTLLNFTVDDYKAIHYIESQFTDYSSAYTSNTQCIEQASGRADFTTAFTLFASIISSIIIAFSVVIFIVALIMAIYRIKSGIDENLTAIGTLKVLGYTSKQIASSYVFEYIIISFISSILGTILSYASAPLYHKILILITGVLIKGTVHIGIDIIITLIITLLIAITAYLSTLKVKKMHVAVILRGGLLSHNIKKNTVELEHAKGSINQILCLKHLLMYKRQNISTCIILTIISFTLCFGLILFEGFGIKDTFIKNVLDSELTEGNVTLDTHADIEQISNIISSNKNVHKIIRIGFEGVTVNNTSCNARILDNFENLETISLAEGSFPINDNEIAVSIHVASLLHKDIGDVITVNSIGVKADYIITGITSSTMSYNTYFSEDGYKRIYAAYAPSTICAYLDKGYTYEQFADFIFSKFGYTQSELLSGKISYDTDDKYSAMKHLIDSKMIKLKQNFNIDSMEYALNIDGNTVLSSGTSTYPIKEVYSTASLLAGYLNIFKLAFGLLAIFILIITLIIITVVLSIMVKQTVNTKKLEFGILKSLGFTTKDLRKQLTFSLLPSVIAGAFLGSVIAYQTTLPFISKMISLIGWSGIRYELPSVITLISAAMTVTVFTYIVSYLLTSKIKRISTYELIEN</sequence>
<feature type="domain" description="ABC3 transporter permease C-terminal" evidence="8">
    <location>
        <begin position="260"/>
        <end position="379"/>
    </location>
</feature>
<feature type="transmembrane region" description="Helical" evidence="7">
    <location>
        <begin position="757"/>
        <end position="776"/>
    </location>
</feature>
<evidence type="ECO:0000256" key="3">
    <source>
        <dbReference type="ARBA" id="ARBA00022692"/>
    </source>
</evidence>
<organism evidence="9 10">
    <name type="scientific">Anaerosporobacter mobilis DSM 15930</name>
    <dbReference type="NCBI Taxonomy" id="1120996"/>
    <lineage>
        <taxon>Bacteria</taxon>
        <taxon>Bacillati</taxon>
        <taxon>Bacillota</taxon>
        <taxon>Clostridia</taxon>
        <taxon>Lachnospirales</taxon>
        <taxon>Lachnospiraceae</taxon>
        <taxon>Anaerosporobacter</taxon>
    </lineage>
</organism>
<proteinExistence type="inferred from homology"/>
<feature type="transmembrane region" description="Helical" evidence="7">
    <location>
        <begin position="307"/>
        <end position="328"/>
    </location>
</feature>
<evidence type="ECO:0000256" key="6">
    <source>
        <dbReference type="ARBA" id="ARBA00038076"/>
    </source>
</evidence>
<feature type="transmembrane region" description="Helical" evidence="7">
    <location>
        <begin position="424"/>
        <end position="444"/>
    </location>
</feature>
<evidence type="ECO:0000256" key="2">
    <source>
        <dbReference type="ARBA" id="ARBA00022475"/>
    </source>
</evidence>
<gene>
    <name evidence="9" type="ORF">SAMN02746066_01743</name>
</gene>
<dbReference type="PANTHER" id="PTHR30572:SF4">
    <property type="entry name" value="ABC TRANSPORTER PERMEASE YTRF"/>
    <property type="match status" value="1"/>
</dbReference>
<dbReference type="Proteomes" id="UP000184038">
    <property type="component" value="Unassembled WGS sequence"/>
</dbReference>
<comment type="subcellular location">
    <subcellularLocation>
        <location evidence="1">Cell membrane</location>
        <topology evidence="1">Multi-pass membrane protein</topology>
    </subcellularLocation>
</comment>
<dbReference type="AlphaFoldDB" id="A0A1M7I9G5"/>
<evidence type="ECO:0000256" key="7">
    <source>
        <dbReference type="SAM" id="Phobius"/>
    </source>
</evidence>